<dbReference type="OrthoDB" id="6858093at2"/>
<dbReference type="Proteomes" id="UP000187526">
    <property type="component" value="Unassembled WGS sequence"/>
</dbReference>
<keyword evidence="2" id="KW-1185">Reference proteome</keyword>
<proteinExistence type="predicted"/>
<dbReference type="AlphaFoldDB" id="A0A1R1I8Z6"/>
<dbReference type="RefSeq" id="WP_076093715.1">
    <property type="nucleotide sequence ID" value="NZ_MTHD01000002.1"/>
</dbReference>
<dbReference type="EMBL" id="MTHD01000002">
    <property type="protein sequence ID" value="OMG55059.1"/>
    <property type="molecule type" value="Genomic_DNA"/>
</dbReference>
<sequence length="189" mass="20563">MSDGPHRSLPLRKAWKELAKRGDQGTYDAEQVAEAAAGALASDFKNEIKWPLVDALKSIFTGRDNSLGLPEIALQELEEAKSLAAGSVFGTNAVAWSIELINEGRFGLDAFHEAIGLAAKMRGFANVRQVEEHYLRESNQRRADHVSARLSGAISNFSDGRLGAMLVSPEVAGARRPKKKTHLDEGVRL</sequence>
<organism evidence="1 2">
    <name type="scientific">Azonexus hydrophilus</name>
    <dbReference type="NCBI Taxonomy" id="418702"/>
    <lineage>
        <taxon>Bacteria</taxon>
        <taxon>Pseudomonadati</taxon>
        <taxon>Pseudomonadota</taxon>
        <taxon>Betaproteobacteria</taxon>
        <taxon>Rhodocyclales</taxon>
        <taxon>Azonexaceae</taxon>
        <taxon>Azonexus</taxon>
    </lineage>
</organism>
<name>A0A1R1I8Z6_9RHOO</name>
<accession>A0A1R1I8Z6</accession>
<evidence type="ECO:0000313" key="2">
    <source>
        <dbReference type="Proteomes" id="UP000187526"/>
    </source>
</evidence>
<gene>
    <name evidence="1" type="ORF">BJN45_07890</name>
</gene>
<reference evidence="1 2" key="1">
    <citation type="submission" date="2016-10" db="EMBL/GenBank/DDBJ databases">
        <title>Alkaliphiles isolated from bioreactors.</title>
        <authorList>
            <person name="Salah Z."/>
            <person name="Rout S.P."/>
            <person name="Humphreys P.N."/>
        </authorList>
    </citation>
    <scope>NUCLEOTIDE SEQUENCE [LARGE SCALE GENOMIC DNA]</scope>
    <source>
        <strain evidence="1 2">ZS02</strain>
    </source>
</reference>
<evidence type="ECO:0000313" key="1">
    <source>
        <dbReference type="EMBL" id="OMG55059.1"/>
    </source>
</evidence>
<protein>
    <submittedName>
        <fullName evidence="1">Uncharacterized protein</fullName>
    </submittedName>
</protein>
<comment type="caution">
    <text evidence="1">The sequence shown here is derived from an EMBL/GenBank/DDBJ whole genome shotgun (WGS) entry which is preliminary data.</text>
</comment>
<dbReference type="STRING" id="418702.BJN45_07890"/>